<dbReference type="InterPro" id="IPR003961">
    <property type="entry name" value="FN3_dom"/>
</dbReference>
<name>A0A812ISP1_9DINO</name>
<gene>
    <name evidence="2" type="ORF">SNEC2469_LOCUS421</name>
</gene>
<keyword evidence="3" id="KW-1185">Reference proteome</keyword>
<dbReference type="PROSITE" id="PS50853">
    <property type="entry name" value="FN3"/>
    <property type="match status" value="1"/>
</dbReference>
<dbReference type="CDD" id="cd00063">
    <property type="entry name" value="FN3"/>
    <property type="match status" value="1"/>
</dbReference>
<reference evidence="2" key="1">
    <citation type="submission" date="2021-02" db="EMBL/GenBank/DDBJ databases">
        <authorList>
            <person name="Dougan E. K."/>
            <person name="Rhodes N."/>
            <person name="Thang M."/>
            <person name="Chan C."/>
        </authorList>
    </citation>
    <scope>NUCLEOTIDE SEQUENCE</scope>
</reference>
<evidence type="ECO:0000313" key="2">
    <source>
        <dbReference type="EMBL" id="CAE7162898.1"/>
    </source>
</evidence>
<accession>A0A812ISP1</accession>
<dbReference type="InterPro" id="IPR013783">
    <property type="entry name" value="Ig-like_fold"/>
</dbReference>
<comment type="caution">
    <text evidence="2">The sequence shown here is derived from an EMBL/GenBank/DDBJ whole genome shotgun (WGS) entry which is preliminary data.</text>
</comment>
<dbReference type="Gene3D" id="3.50.4.10">
    <property type="entry name" value="Hepatocyte Growth Factor"/>
    <property type="match status" value="1"/>
</dbReference>
<evidence type="ECO:0000313" key="3">
    <source>
        <dbReference type="Proteomes" id="UP000601435"/>
    </source>
</evidence>
<dbReference type="OrthoDB" id="428111at2759"/>
<protein>
    <recommendedName>
        <fullName evidence="1">Fibronectin type-III domain-containing protein</fullName>
    </recommendedName>
</protein>
<dbReference type="Gene3D" id="2.60.40.10">
    <property type="entry name" value="Immunoglobulins"/>
    <property type="match status" value="1"/>
</dbReference>
<dbReference type="Pfam" id="PF00041">
    <property type="entry name" value="fn3"/>
    <property type="match status" value="1"/>
</dbReference>
<dbReference type="Proteomes" id="UP000601435">
    <property type="component" value="Unassembled WGS sequence"/>
</dbReference>
<dbReference type="EMBL" id="CAJNJA010002137">
    <property type="protein sequence ID" value="CAE7162898.1"/>
    <property type="molecule type" value="Genomic_DNA"/>
</dbReference>
<dbReference type="InterPro" id="IPR036116">
    <property type="entry name" value="FN3_sf"/>
</dbReference>
<dbReference type="AlphaFoldDB" id="A0A812ISP1"/>
<proteinExistence type="predicted"/>
<dbReference type="SUPFAM" id="SSF49265">
    <property type="entry name" value="Fibronectin type III"/>
    <property type="match status" value="1"/>
</dbReference>
<feature type="domain" description="Fibronectin type-III" evidence="1">
    <location>
        <begin position="144"/>
        <end position="241"/>
    </location>
</feature>
<dbReference type="SMART" id="SM00060">
    <property type="entry name" value="FN3"/>
    <property type="match status" value="1"/>
</dbReference>
<evidence type="ECO:0000259" key="1">
    <source>
        <dbReference type="PROSITE" id="PS50853"/>
    </source>
</evidence>
<organism evidence="2 3">
    <name type="scientific">Symbiodinium necroappetens</name>
    <dbReference type="NCBI Taxonomy" id="1628268"/>
    <lineage>
        <taxon>Eukaryota</taxon>
        <taxon>Sar</taxon>
        <taxon>Alveolata</taxon>
        <taxon>Dinophyceae</taxon>
        <taxon>Suessiales</taxon>
        <taxon>Symbiodiniaceae</taxon>
        <taxon>Symbiodinium</taxon>
    </lineage>
</organism>
<sequence>MAARLERGFAKVLSSRSVTVFVLRVDDVWTKSELQKIVKILDAHEYFSMLGLLCENSSQFGGFPYHGPESVGPTTYLPLSSMEIDLVLDWDAMPLPQNLLAFDLQQPDVFKTVQLGDLQCDAEDDDGTCQEGDAGCRGDALIGPPERPQLLHVTKSGSRSLTLEWRPHPEGPTPDSYLLRVDPGALEEVLDHDTFDALTNVQTYTVNGLRPNVEYTVGLRAMGFGGESGKVTLTHRTEPEDDTAEDSLYDILESTHCGMGAAEEVQPAGPAPGGASYFPGVDDVDGCRARCESNRQCVAFQVNSGNACWLYRRKPPALQRLAERKSDLSWWCAVRRD</sequence>